<dbReference type="SUPFAM" id="SSF56112">
    <property type="entry name" value="Protein kinase-like (PK-like)"/>
    <property type="match status" value="1"/>
</dbReference>
<dbReference type="CDD" id="cd05121">
    <property type="entry name" value="ABC1_ADCK3-like"/>
    <property type="match status" value="1"/>
</dbReference>
<evidence type="ECO:0000256" key="2">
    <source>
        <dbReference type="SAM" id="Phobius"/>
    </source>
</evidence>
<accession>A0ABV6LSC5</accession>
<reference evidence="4 5" key="1">
    <citation type="submission" date="2024-09" db="EMBL/GenBank/DDBJ databases">
        <authorList>
            <person name="Sun Q."/>
            <person name="Mori K."/>
        </authorList>
    </citation>
    <scope>NUCLEOTIDE SEQUENCE [LARGE SCALE GENOMIC DNA]</scope>
    <source>
        <strain evidence="4 5">NCAIM B.02529</strain>
    </source>
</reference>
<proteinExistence type="inferred from homology"/>
<dbReference type="Pfam" id="PF03109">
    <property type="entry name" value="ABC1"/>
    <property type="match status" value="1"/>
</dbReference>
<keyword evidence="2" id="KW-1133">Transmembrane helix</keyword>
<organism evidence="4 5">
    <name type="scientific">Pontibacillus salicampi</name>
    <dbReference type="NCBI Taxonomy" id="1449801"/>
    <lineage>
        <taxon>Bacteria</taxon>
        <taxon>Bacillati</taxon>
        <taxon>Bacillota</taxon>
        <taxon>Bacilli</taxon>
        <taxon>Bacillales</taxon>
        <taxon>Bacillaceae</taxon>
        <taxon>Pontibacillus</taxon>
    </lineage>
</organism>
<keyword evidence="4" id="KW-0418">Kinase</keyword>
<evidence type="ECO:0000259" key="3">
    <source>
        <dbReference type="Pfam" id="PF03109"/>
    </source>
</evidence>
<feature type="transmembrane region" description="Helical" evidence="2">
    <location>
        <begin position="483"/>
        <end position="506"/>
    </location>
</feature>
<dbReference type="InterPro" id="IPR050154">
    <property type="entry name" value="UbiB_kinase"/>
</dbReference>
<keyword evidence="4" id="KW-0808">Transferase</keyword>
<feature type="transmembrane region" description="Helical" evidence="2">
    <location>
        <begin position="6"/>
        <end position="26"/>
    </location>
</feature>
<dbReference type="Gene3D" id="1.10.510.10">
    <property type="entry name" value="Transferase(Phosphotransferase) domain 1"/>
    <property type="match status" value="1"/>
</dbReference>
<dbReference type="PANTHER" id="PTHR10566">
    <property type="entry name" value="CHAPERONE-ACTIVITY OF BC1 COMPLEX CABC1 -RELATED"/>
    <property type="match status" value="1"/>
</dbReference>
<comment type="caution">
    <text evidence="4">The sequence shown here is derived from an EMBL/GenBank/DDBJ whole genome shotgun (WGS) entry which is preliminary data.</text>
</comment>
<dbReference type="Proteomes" id="UP001589836">
    <property type="component" value="Unassembled WGS sequence"/>
</dbReference>
<dbReference type="GO" id="GO:0016301">
    <property type="term" value="F:kinase activity"/>
    <property type="evidence" value="ECO:0007669"/>
    <property type="project" value="UniProtKB-KW"/>
</dbReference>
<feature type="domain" description="ABC1 atypical kinase-like" evidence="3">
    <location>
        <begin position="88"/>
        <end position="331"/>
    </location>
</feature>
<dbReference type="InterPro" id="IPR011009">
    <property type="entry name" value="Kinase-like_dom_sf"/>
</dbReference>
<protein>
    <submittedName>
        <fullName evidence="4">ABC1 kinase family protein</fullName>
    </submittedName>
</protein>
<sequence length="551" mass="63814">MRYTALYRITIIVFMAVKFLWQIFWFHKLHRIWDESNRSKWESLLVKQAKEYRRRALQLEGLLIKVGQFLSTRADLLPAVFLKELEGLVDRVESVPFEKSKRIVEEDWNTDLYHYVEEISSEPVASASIGEVYKATLKDGRTVAIKVQRYRVDKIFHTDFKAMRIVFWILSRVSSIGKKADLGELYRELVLVVGKELDFEQELKHSLYFKQRFDGFEGVYVPDYDEELSTKRVLVMEWINGVKITDSTFIQQHNLDREQIARRVFDLFVEQLVTDGMFHADPHAGNLMLRSDGTIVMIDYGMVGEISKEDASYIRLMIQGFILDDYDQVIHALQDMDFLLPHANKQKVKKLLKETADMYLQGDFEKFDQHVMNQIMDDLQEFVKEQPIQLPADYAFLGRASSIVIGVLTSIYPSIDLMKWGKPVIKDWVSGGESDASLYTEVIKDAAKPLLSLPKSINQYLTDGEQQRAFDQRQQQHRLFHQYYVFYALLSFLSGAAGIGTALYGYSRLPDWGFSTSLVIGGVGMVGLIFFAVVHFRSIQSITEDRRNKSE</sequence>
<keyword evidence="2" id="KW-0472">Membrane</keyword>
<dbReference type="RefSeq" id="WP_377350073.1">
    <property type="nucleotide sequence ID" value="NZ_JBHLTP010000013.1"/>
</dbReference>
<evidence type="ECO:0000313" key="5">
    <source>
        <dbReference type="Proteomes" id="UP001589836"/>
    </source>
</evidence>
<dbReference type="PANTHER" id="PTHR10566:SF113">
    <property type="entry name" value="PROTEIN ACTIVITY OF BC1 COMPLEX KINASE 7, CHLOROPLASTIC"/>
    <property type="match status" value="1"/>
</dbReference>
<dbReference type="InterPro" id="IPR004147">
    <property type="entry name" value="ABC1_dom"/>
</dbReference>
<feature type="transmembrane region" description="Helical" evidence="2">
    <location>
        <begin position="512"/>
        <end position="536"/>
    </location>
</feature>
<gene>
    <name evidence="4" type="ORF">ACFFGV_16400</name>
</gene>
<comment type="similarity">
    <text evidence="1">Belongs to the protein kinase superfamily. ADCK protein kinase family.</text>
</comment>
<evidence type="ECO:0000313" key="4">
    <source>
        <dbReference type="EMBL" id="MFC0525163.1"/>
    </source>
</evidence>
<keyword evidence="5" id="KW-1185">Reference proteome</keyword>
<name>A0ABV6LSC5_9BACI</name>
<evidence type="ECO:0000256" key="1">
    <source>
        <dbReference type="ARBA" id="ARBA00009670"/>
    </source>
</evidence>
<keyword evidence="2" id="KW-0812">Transmembrane</keyword>
<dbReference type="EMBL" id="JBHLTP010000013">
    <property type="protein sequence ID" value="MFC0525163.1"/>
    <property type="molecule type" value="Genomic_DNA"/>
</dbReference>